<organism evidence="3 4">
    <name type="scientific">Caenorhabditis remanei</name>
    <name type="common">Caenorhabditis vulgaris</name>
    <dbReference type="NCBI Taxonomy" id="31234"/>
    <lineage>
        <taxon>Eukaryota</taxon>
        <taxon>Metazoa</taxon>
        <taxon>Ecdysozoa</taxon>
        <taxon>Nematoda</taxon>
        <taxon>Chromadorea</taxon>
        <taxon>Rhabditida</taxon>
        <taxon>Rhabditina</taxon>
        <taxon>Rhabditomorpha</taxon>
        <taxon>Rhabditoidea</taxon>
        <taxon>Rhabditidae</taxon>
        <taxon>Peloderinae</taxon>
        <taxon>Caenorhabditis</taxon>
    </lineage>
</organism>
<keyword evidence="2" id="KW-1133">Transmembrane helix</keyword>
<evidence type="ECO:0000256" key="2">
    <source>
        <dbReference type="SAM" id="Phobius"/>
    </source>
</evidence>
<feature type="compositionally biased region" description="Polar residues" evidence="1">
    <location>
        <begin position="295"/>
        <end position="314"/>
    </location>
</feature>
<accession>A0A6A5H7C8</accession>
<proteinExistence type="predicted"/>
<dbReference type="RefSeq" id="XP_053587924.1">
    <property type="nucleotide sequence ID" value="XM_053728347.1"/>
</dbReference>
<comment type="caution">
    <text evidence="3">The sequence shown here is derived from an EMBL/GenBank/DDBJ whole genome shotgun (WGS) entry which is preliminary data.</text>
</comment>
<feature type="compositionally biased region" description="Low complexity" evidence="1">
    <location>
        <begin position="230"/>
        <end position="239"/>
    </location>
</feature>
<keyword evidence="2" id="KW-0472">Membrane</keyword>
<feature type="compositionally biased region" description="Basic residues" evidence="1">
    <location>
        <begin position="479"/>
        <end position="498"/>
    </location>
</feature>
<evidence type="ECO:0000313" key="3">
    <source>
        <dbReference type="EMBL" id="KAF1763025.1"/>
    </source>
</evidence>
<feature type="transmembrane region" description="Helical" evidence="2">
    <location>
        <begin position="42"/>
        <end position="61"/>
    </location>
</feature>
<feature type="compositionally biased region" description="Acidic residues" evidence="1">
    <location>
        <begin position="145"/>
        <end position="186"/>
    </location>
</feature>
<feature type="compositionally biased region" description="Low complexity" evidence="1">
    <location>
        <begin position="201"/>
        <end position="215"/>
    </location>
</feature>
<keyword evidence="2" id="KW-0812">Transmembrane</keyword>
<evidence type="ECO:0000256" key="1">
    <source>
        <dbReference type="SAM" id="MobiDB-lite"/>
    </source>
</evidence>
<feature type="compositionally biased region" description="Basic residues" evidence="1">
    <location>
        <begin position="360"/>
        <end position="373"/>
    </location>
</feature>
<dbReference type="EMBL" id="WUAV01000003">
    <property type="protein sequence ID" value="KAF1763025.1"/>
    <property type="molecule type" value="Genomic_DNA"/>
</dbReference>
<feature type="transmembrane region" description="Helical" evidence="2">
    <location>
        <begin position="12"/>
        <end position="30"/>
    </location>
</feature>
<feature type="compositionally biased region" description="Basic and acidic residues" evidence="1">
    <location>
        <begin position="404"/>
        <end position="415"/>
    </location>
</feature>
<feature type="region of interest" description="Disordered" evidence="1">
    <location>
        <begin position="135"/>
        <end position="498"/>
    </location>
</feature>
<feature type="compositionally biased region" description="Basic and acidic residues" evidence="1">
    <location>
        <begin position="273"/>
        <end position="285"/>
    </location>
</feature>
<gene>
    <name evidence="3" type="ORF">GCK72_011290</name>
</gene>
<dbReference type="AlphaFoldDB" id="A0A6A5H7C8"/>
<dbReference type="InterPro" id="IPR016024">
    <property type="entry name" value="ARM-type_fold"/>
</dbReference>
<dbReference type="GeneID" id="9807389"/>
<dbReference type="SUPFAM" id="SSF48371">
    <property type="entry name" value="ARM repeat"/>
    <property type="match status" value="1"/>
</dbReference>
<feature type="compositionally biased region" description="Basic residues" evidence="1">
    <location>
        <begin position="330"/>
        <end position="339"/>
    </location>
</feature>
<protein>
    <submittedName>
        <fullName evidence="3">Uncharacterized protein</fullName>
    </submittedName>
</protein>
<feature type="compositionally biased region" description="Basic and acidic residues" evidence="1">
    <location>
        <begin position="135"/>
        <end position="144"/>
    </location>
</feature>
<evidence type="ECO:0000313" key="4">
    <source>
        <dbReference type="Proteomes" id="UP000483820"/>
    </source>
</evidence>
<dbReference type="Proteomes" id="UP000483820">
    <property type="component" value="Chromosome III"/>
</dbReference>
<dbReference type="CTD" id="9807389"/>
<dbReference type="KEGG" id="crq:GCK72_011290"/>
<sequence length="498" mass="56259">MENERFKRKVLTSLGGIIVCMLFEMIYYTLPVDYQTLQTYTLKVSILIFYIELVPIAWRFFTTFREMYRFSDAIPIYIALFLGNKLLRFAHKPTTPGIFMALSDFYFVWDDRVLMDRKVLVQNIVYVTVKERIDSDEHRDRQDDNGGDDEGDDEDEDDDDDEDEEEEEEDDDHENDDKDESEDEGKEADRRETRTRHHSSNDGSDSDGLNESGNNKLRRPANANSRTVQSSSSSSSSDADSSESEYVLPRSSRFGQRMQKFDKPSSSSGPSNEKTKVNNVKDSKSSKKQKSRQKNAPQSTSPALARSRNSSPLSSAAEKAEIIHGTSKASIRRTQRGKGRRDGMVFSAEIRQQQMDKNHRNSGKKPARGKGSRGGKVANQLRKEKEDRLSRARDEEANEDEEAEERRNLIAEKTKKTGSKKTKKAKELGKAETQDANPIAGRTRNAAATKTKEGNEVEEAEAPISERTRNAGTKEPKGQGKKKKNGGKGKKNGSKKKN</sequence>
<feature type="compositionally biased region" description="Basic and acidic residues" evidence="1">
    <location>
        <begin position="381"/>
        <end position="395"/>
    </location>
</feature>
<reference evidence="3 4" key="1">
    <citation type="submission" date="2019-12" db="EMBL/GenBank/DDBJ databases">
        <title>Chromosome-level assembly of the Caenorhabditis remanei genome.</title>
        <authorList>
            <person name="Teterina A.A."/>
            <person name="Willis J.H."/>
            <person name="Phillips P.C."/>
        </authorList>
    </citation>
    <scope>NUCLEOTIDE SEQUENCE [LARGE SCALE GENOMIC DNA]</scope>
    <source>
        <strain evidence="3 4">PX506</strain>
        <tissue evidence="3">Whole organism</tissue>
    </source>
</reference>
<feature type="compositionally biased region" description="Basic and acidic residues" evidence="1">
    <location>
        <begin position="464"/>
        <end position="478"/>
    </location>
</feature>
<name>A0A6A5H7C8_CAERE</name>